<evidence type="ECO:0000313" key="3">
    <source>
        <dbReference type="Proteomes" id="UP000305778"/>
    </source>
</evidence>
<dbReference type="Proteomes" id="UP000305778">
    <property type="component" value="Unassembled WGS sequence"/>
</dbReference>
<feature type="chain" id="PRO_5021033586" description="DUF5666 domain-containing protein" evidence="1">
    <location>
        <begin position="29"/>
        <end position="127"/>
    </location>
</feature>
<feature type="signal peptide" evidence="1">
    <location>
        <begin position="1"/>
        <end position="28"/>
    </location>
</feature>
<sequence length="127" mass="13025">MRAVSLKAIAVATVAASALVTGAATAQAANGQQVSKASKKGQSVSVVLPKFKGGDLAITVDATGLSKSTHTLTLYVNGRKFTAKSYTDKDKAKTWAVNNLRAGDVKLAAPASKGQVTTVTIAVKHEK</sequence>
<proteinExistence type="predicted"/>
<dbReference type="AlphaFoldDB" id="A0A4U0SRH0"/>
<evidence type="ECO:0000256" key="1">
    <source>
        <dbReference type="SAM" id="SignalP"/>
    </source>
</evidence>
<organism evidence="2 3">
    <name type="scientific">Actinacidiphila oryziradicis</name>
    <dbReference type="NCBI Taxonomy" id="2571141"/>
    <lineage>
        <taxon>Bacteria</taxon>
        <taxon>Bacillati</taxon>
        <taxon>Actinomycetota</taxon>
        <taxon>Actinomycetes</taxon>
        <taxon>Kitasatosporales</taxon>
        <taxon>Streptomycetaceae</taxon>
        <taxon>Actinacidiphila</taxon>
    </lineage>
</organism>
<keyword evidence="3" id="KW-1185">Reference proteome</keyword>
<evidence type="ECO:0008006" key="4">
    <source>
        <dbReference type="Google" id="ProtNLM"/>
    </source>
</evidence>
<reference evidence="2 3" key="1">
    <citation type="submission" date="2019-04" db="EMBL/GenBank/DDBJ databases">
        <title>Streptomyces oryziradicis sp. nov., a novel actinomycete isolated from rhizosphere soil of rice (Oryza sativa L.).</title>
        <authorList>
            <person name="Li C."/>
        </authorList>
    </citation>
    <scope>NUCLEOTIDE SEQUENCE [LARGE SCALE GENOMIC DNA]</scope>
    <source>
        <strain evidence="2 3">NEAU-C40</strain>
    </source>
</reference>
<accession>A0A4U0SRH0</accession>
<dbReference type="RefSeq" id="WP_136722089.1">
    <property type="nucleotide sequence ID" value="NZ_SUMC01000003.1"/>
</dbReference>
<dbReference type="OrthoDB" id="9884334at2"/>
<comment type="caution">
    <text evidence="2">The sequence shown here is derived from an EMBL/GenBank/DDBJ whole genome shotgun (WGS) entry which is preliminary data.</text>
</comment>
<keyword evidence="1" id="KW-0732">Signal</keyword>
<protein>
    <recommendedName>
        <fullName evidence="4">DUF5666 domain-containing protein</fullName>
    </recommendedName>
</protein>
<gene>
    <name evidence="2" type="ORF">FCI23_04250</name>
</gene>
<dbReference type="EMBL" id="SUMC01000003">
    <property type="protein sequence ID" value="TKA12612.1"/>
    <property type="molecule type" value="Genomic_DNA"/>
</dbReference>
<evidence type="ECO:0000313" key="2">
    <source>
        <dbReference type="EMBL" id="TKA12612.1"/>
    </source>
</evidence>
<name>A0A4U0SRH0_9ACTN</name>